<gene>
    <name evidence="2" type="ORF">ERS852411_02702</name>
</gene>
<sequence length="36" mass="3468">MAVAGVVGSRSSSSSGTEPKSSSFSFSSPPVPPTAP</sequence>
<feature type="region of interest" description="Disordered" evidence="1">
    <location>
        <begin position="1"/>
        <end position="36"/>
    </location>
</feature>
<dbReference type="EMBL" id="CYZT01000263">
    <property type="protein sequence ID" value="CUP12403.1"/>
    <property type="molecule type" value="Genomic_DNA"/>
</dbReference>
<dbReference type="Proteomes" id="UP000095746">
    <property type="component" value="Unassembled WGS sequence"/>
</dbReference>
<name>A0A174KK83_FLAPL</name>
<feature type="compositionally biased region" description="Low complexity" evidence="1">
    <location>
        <begin position="9"/>
        <end position="28"/>
    </location>
</feature>
<protein>
    <submittedName>
        <fullName evidence="2">Uncharacterized protein</fullName>
    </submittedName>
</protein>
<evidence type="ECO:0000256" key="1">
    <source>
        <dbReference type="SAM" id="MobiDB-lite"/>
    </source>
</evidence>
<organism evidence="2 3">
    <name type="scientific">Flavonifractor plautii</name>
    <name type="common">Fusobacterium plautii</name>
    <dbReference type="NCBI Taxonomy" id="292800"/>
    <lineage>
        <taxon>Bacteria</taxon>
        <taxon>Bacillati</taxon>
        <taxon>Bacillota</taxon>
        <taxon>Clostridia</taxon>
        <taxon>Eubacteriales</taxon>
        <taxon>Oscillospiraceae</taxon>
        <taxon>Flavonifractor</taxon>
    </lineage>
</organism>
<evidence type="ECO:0000313" key="2">
    <source>
        <dbReference type="EMBL" id="CUP12403.1"/>
    </source>
</evidence>
<accession>A0A174KK83</accession>
<proteinExistence type="predicted"/>
<evidence type="ECO:0000313" key="3">
    <source>
        <dbReference type="Proteomes" id="UP000095746"/>
    </source>
</evidence>
<dbReference type="AlphaFoldDB" id="A0A174KK83"/>
<reference evidence="2 3" key="1">
    <citation type="submission" date="2015-09" db="EMBL/GenBank/DDBJ databases">
        <authorList>
            <consortium name="Pathogen Informatics"/>
        </authorList>
    </citation>
    <scope>NUCLEOTIDE SEQUENCE [LARGE SCALE GENOMIC DNA]</scope>
    <source>
        <strain evidence="2 3">2789STDY5608854</strain>
    </source>
</reference>